<dbReference type="GeneID" id="8998270"/>
<comment type="similarity">
    <text evidence="3 12">Belongs to the mitochondrial carrier (TC 2.A.29) family.</text>
</comment>
<evidence type="ECO:0000256" key="4">
    <source>
        <dbReference type="ARBA" id="ARBA00021935"/>
    </source>
</evidence>
<evidence type="ECO:0000256" key="13">
    <source>
        <dbReference type="SAM" id="Phobius"/>
    </source>
</evidence>
<feature type="repeat" description="Solcar" evidence="11">
    <location>
        <begin position="127"/>
        <end position="229"/>
    </location>
</feature>
<evidence type="ECO:0000256" key="10">
    <source>
        <dbReference type="ARBA" id="ARBA00023136"/>
    </source>
</evidence>
<dbReference type="EMBL" id="CR382134">
    <property type="protein sequence ID" value="CAR65508.1"/>
    <property type="molecule type" value="Genomic_DNA"/>
</dbReference>
<dbReference type="PANTHER" id="PTHR45624:SF9">
    <property type="entry name" value="CARRIER PROTEIN, PUTATIVE (AFU_ORTHOLOGUE AFUA_4G06390)-RELATED"/>
    <property type="match status" value="1"/>
</dbReference>
<comment type="function">
    <text evidence="1">Mitochondrial transporter that mediates uptake of thiamine pyrophosphate (ThPP) into mitochondria.</text>
</comment>
<evidence type="ECO:0000256" key="12">
    <source>
        <dbReference type="RuleBase" id="RU000488"/>
    </source>
</evidence>
<accession>B5RSX1</accession>
<keyword evidence="5 12" id="KW-0813">Transport</keyword>
<dbReference type="PROSITE" id="PS50920">
    <property type="entry name" value="SOLCAR"/>
    <property type="match status" value="3"/>
</dbReference>
<dbReference type="SUPFAM" id="SSF103506">
    <property type="entry name" value="Mitochondrial carrier"/>
    <property type="match status" value="1"/>
</dbReference>
<protein>
    <recommendedName>
        <fullName evidence="4">Mitochondrial thiamine pyrophosphate carrier 1</fullName>
    </recommendedName>
</protein>
<dbReference type="InterPro" id="IPR050567">
    <property type="entry name" value="Mitochondrial_Carrier"/>
</dbReference>
<feature type="transmembrane region" description="Helical" evidence="13">
    <location>
        <begin position="242"/>
        <end position="260"/>
    </location>
</feature>
<evidence type="ECO:0000313" key="14">
    <source>
        <dbReference type="EMBL" id="CAR65508.1"/>
    </source>
</evidence>
<feature type="repeat" description="Solcar" evidence="11">
    <location>
        <begin position="237"/>
        <end position="327"/>
    </location>
</feature>
<keyword evidence="15" id="KW-1185">Reference proteome</keyword>
<evidence type="ECO:0000256" key="7">
    <source>
        <dbReference type="ARBA" id="ARBA00022737"/>
    </source>
</evidence>
<feature type="repeat" description="Solcar" evidence="11">
    <location>
        <begin position="32"/>
        <end position="111"/>
    </location>
</feature>
<proteinExistence type="inferred from homology"/>
<evidence type="ECO:0000256" key="8">
    <source>
        <dbReference type="ARBA" id="ARBA00022989"/>
    </source>
</evidence>
<dbReference type="eggNOG" id="KOG0758">
    <property type="taxonomic scope" value="Eukaryota"/>
</dbReference>
<evidence type="ECO:0000256" key="1">
    <source>
        <dbReference type="ARBA" id="ARBA00002238"/>
    </source>
</evidence>
<dbReference type="InterPro" id="IPR018108">
    <property type="entry name" value="MCP_transmembrane"/>
</dbReference>
<comment type="subcellular location">
    <subcellularLocation>
        <location evidence="2">Mitochondrion membrane</location>
        <topology evidence="2">Multi-pass membrane protein</topology>
    </subcellularLocation>
</comment>
<dbReference type="Gene3D" id="1.50.40.10">
    <property type="entry name" value="Mitochondrial carrier domain"/>
    <property type="match status" value="1"/>
</dbReference>
<evidence type="ECO:0000256" key="6">
    <source>
        <dbReference type="ARBA" id="ARBA00022692"/>
    </source>
</evidence>
<dbReference type="VEuPathDB" id="FungiDB:DEHA2B16236g"/>
<dbReference type="RefSeq" id="XP_002770139.1">
    <property type="nucleotide sequence ID" value="XM_002770093.1"/>
</dbReference>
<keyword evidence="9" id="KW-0496">Mitochondrion</keyword>
<dbReference type="KEGG" id="dha:DEHA2B16236g"/>
<evidence type="ECO:0000256" key="3">
    <source>
        <dbReference type="ARBA" id="ARBA00006375"/>
    </source>
</evidence>
<dbReference type="Proteomes" id="UP000000599">
    <property type="component" value="Chromosome B"/>
</dbReference>
<evidence type="ECO:0000256" key="11">
    <source>
        <dbReference type="PROSITE-ProRule" id="PRU00282"/>
    </source>
</evidence>
<keyword evidence="7" id="KW-0677">Repeat</keyword>
<dbReference type="OrthoDB" id="2382881at2759"/>
<dbReference type="AlphaFoldDB" id="B5RSX1"/>
<dbReference type="Pfam" id="PF00153">
    <property type="entry name" value="Mito_carr"/>
    <property type="match status" value="3"/>
</dbReference>
<dbReference type="GO" id="GO:0031966">
    <property type="term" value="C:mitochondrial membrane"/>
    <property type="evidence" value="ECO:0007669"/>
    <property type="project" value="UniProtKB-SubCell"/>
</dbReference>
<name>B5RSX1_DEBHA</name>
<reference evidence="14 15" key="1">
    <citation type="journal article" date="2004" name="Nature">
        <title>Genome evolution in yeasts.</title>
        <authorList>
            <consortium name="Genolevures"/>
            <person name="Dujon B."/>
            <person name="Sherman D."/>
            <person name="Fischer G."/>
            <person name="Durrens P."/>
            <person name="Casaregola S."/>
            <person name="Lafontaine I."/>
            <person name="de Montigny J."/>
            <person name="Marck C."/>
            <person name="Neuveglise C."/>
            <person name="Talla E."/>
            <person name="Goffard N."/>
            <person name="Frangeul L."/>
            <person name="Aigle M."/>
            <person name="Anthouard V."/>
            <person name="Babour A."/>
            <person name="Barbe V."/>
            <person name="Barnay S."/>
            <person name="Blanchin S."/>
            <person name="Beckerich J.M."/>
            <person name="Beyne E."/>
            <person name="Bleykasten C."/>
            <person name="Boisrame A."/>
            <person name="Boyer J."/>
            <person name="Cattolico L."/>
            <person name="Confanioleri F."/>
            <person name="de Daruvar A."/>
            <person name="Despons L."/>
            <person name="Fabre E."/>
            <person name="Fairhead C."/>
            <person name="Ferry-Dumazet H."/>
            <person name="Groppi A."/>
            <person name="Hantraye F."/>
            <person name="Hennequin C."/>
            <person name="Jauniaux N."/>
            <person name="Joyet P."/>
            <person name="Kachouri R."/>
            <person name="Kerrest A."/>
            <person name="Koszul R."/>
            <person name="Lemaire M."/>
            <person name="Lesur I."/>
            <person name="Ma L."/>
            <person name="Muller H."/>
            <person name="Nicaud J.M."/>
            <person name="Nikolski M."/>
            <person name="Oztas S."/>
            <person name="Ozier-Kalogeropoulos O."/>
            <person name="Pellenz S."/>
            <person name="Potier S."/>
            <person name="Richard G.F."/>
            <person name="Straub M.L."/>
            <person name="Suleau A."/>
            <person name="Swennene D."/>
            <person name="Tekaia F."/>
            <person name="Wesolowski-Louvel M."/>
            <person name="Westhof E."/>
            <person name="Wirth B."/>
            <person name="Zeniou-Meyer M."/>
            <person name="Zivanovic I."/>
            <person name="Bolotin-Fukuhara M."/>
            <person name="Thierry A."/>
            <person name="Bouchier C."/>
            <person name="Caudron B."/>
            <person name="Scarpelli C."/>
            <person name="Gaillardin C."/>
            <person name="Weissenbach J."/>
            <person name="Wincker P."/>
            <person name="Souciet J.L."/>
        </authorList>
    </citation>
    <scope>NUCLEOTIDE SEQUENCE [LARGE SCALE GENOMIC DNA]</scope>
    <source>
        <strain evidence="15">ATCC 36239 / CBS 767 / BCRC 21394 / JCM 1990 / NBRC 0083 / IGC 2968</strain>
    </source>
</reference>
<keyword evidence="10 11" id="KW-0472">Membrane</keyword>
<evidence type="ECO:0000313" key="15">
    <source>
        <dbReference type="Proteomes" id="UP000000599"/>
    </source>
</evidence>
<dbReference type="GO" id="GO:0022857">
    <property type="term" value="F:transmembrane transporter activity"/>
    <property type="evidence" value="ECO:0007669"/>
    <property type="project" value="TreeGrafter"/>
</dbReference>
<organism evidence="14 15">
    <name type="scientific">Debaryomyces hansenii (strain ATCC 36239 / CBS 767 / BCRC 21394 / JCM 1990 / NBRC 0083 / IGC 2968)</name>
    <name type="common">Yeast</name>
    <name type="synonym">Torulaspora hansenii</name>
    <dbReference type="NCBI Taxonomy" id="284592"/>
    <lineage>
        <taxon>Eukaryota</taxon>
        <taxon>Fungi</taxon>
        <taxon>Dikarya</taxon>
        <taxon>Ascomycota</taxon>
        <taxon>Saccharomycotina</taxon>
        <taxon>Pichiomycetes</taxon>
        <taxon>Debaryomycetaceae</taxon>
        <taxon>Debaryomyces</taxon>
    </lineage>
</organism>
<evidence type="ECO:0000256" key="5">
    <source>
        <dbReference type="ARBA" id="ARBA00022448"/>
    </source>
</evidence>
<dbReference type="PANTHER" id="PTHR45624">
    <property type="entry name" value="MITOCHONDRIAL BASIC AMINO ACIDS TRANSPORTER-RELATED"/>
    <property type="match status" value="1"/>
</dbReference>
<sequence>MSSITNANFLKKDSQICHEKVIFFPDVLFPWRPTILAYASLSISNSIGFPIDAVKTRMQSRYDFKGYHDCIKRTYISEGVRGFYRGITIPLISNSISRSLTISLFIKLKPVFYYTVPCLEMNKSVIREAQVSFLSGATSAGIISIFTCPFDSLKIHSQILILVQKDLLKNSTSSQIHYSKEHFSIINTLRKAVKYKGLRSVYSGFKYHLSRDTLSGGIYYSSYEVTKFLLSSFPEASLQTSIFIAGGIAGVLGGLVAFPLDTAKSLVQKNVISDIIRIENGLDPLPCKANSIKIFHGAVYKGITATAFRAFIVNSIFFTIFEFSMARLH</sequence>
<evidence type="ECO:0000256" key="9">
    <source>
        <dbReference type="ARBA" id="ARBA00023128"/>
    </source>
</evidence>
<gene>
    <name evidence="14" type="ordered locus">DEHA2B16236g</name>
</gene>
<evidence type="ECO:0000256" key="2">
    <source>
        <dbReference type="ARBA" id="ARBA00004225"/>
    </source>
</evidence>
<keyword evidence="6 11" id="KW-0812">Transmembrane</keyword>
<dbReference type="InterPro" id="IPR023395">
    <property type="entry name" value="MCP_dom_sf"/>
</dbReference>
<feature type="transmembrane region" description="Helical" evidence="13">
    <location>
        <begin position="298"/>
        <end position="321"/>
    </location>
</feature>
<dbReference type="HOGENOM" id="CLU_015166_4_0_1"/>
<dbReference type="InParanoid" id="B5RSX1"/>
<keyword evidence="8 13" id="KW-1133">Transmembrane helix</keyword>